<comment type="similarity">
    <text evidence="2 9">Belongs to the uroporphyrinogen-III synthase family.</text>
</comment>
<organism evidence="11 12">
    <name type="scientific">Reinekea marina</name>
    <dbReference type="NCBI Taxonomy" id="1310421"/>
    <lineage>
        <taxon>Bacteria</taxon>
        <taxon>Pseudomonadati</taxon>
        <taxon>Pseudomonadota</taxon>
        <taxon>Gammaproteobacteria</taxon>
        <taxon>Oceanospirillales</taxon>
        <taxon>Saccharospirillaceae</taxon>
        <taxon>Reinekea</taxon>
    </lineage>
</organism>
<evidence type="ECO:0000313" key="11">
    <source>
        <dbReference type="EMBL" id="MFC3700166.1"/>
    </source>
</evidence>
<evidence type="ECO:0000256" key="8">
    <source>
        <dbReference type="ARBA" id="ARBA00048617"/>
    </source>
</evidence>
<gene>
    <name evidence="11" type="ORF">ACFOND_00830</name>
</gene>
<evidence type="ECO:0000256" key="6">
    <source>
        <dbReference type="ARBA" id="ARBA00037589"/>
    </source>
</evidence>
<dbReference type="SUPFAM" id="SSF69618">
    <property type="entry name" value="HemD-like"/>
    <property type="match status" value="1"/>
</dbReference>
<evidence type="ECO:0000256" key="3">
    <source>
        <dbReference type="ARBA" id="ARBA00013109"/>
    </source>
</evidence>
<dbReference type="GO" id="GO:0004852">
    <property type="term" value="F:uroporphyrinogen-III synthase activity"/>
    <property type="evidence" value="ECO:0007669"/>
    <property type="project" value="UniProtKB-EC"/>
</dbReference>
<comment type="catalytic activity">
    <reaction evidence="8 9">
        <text>hydroxymethylbilane = uroporphyrinogen III + H2O</text>
        <dbReference type="Rhea" id="RHEA:18965"/>
        <dbReference type="ChEBI" id="CHEBI:15377"/>
        <dbReference type="ChEBI" id="CHEBI:57308"/>
        <dbReference type="ChEBI" id="CHEBI:57845"/>
        <dbReference type="EC" id="4.2.1.75"/>
    </reaction>
</comment>
<protein>
    <recommendedName>
        <fullName evidence="7 9">Uroporphyrinogen-III synthase</fullName>
        <ecNumber evidence="3 9">4.2.1.75</ecNumber>
    </recommendedName>
</protein>
<evidence type="ECO:0000256" key="4">
    <source>
        <dbReference type="ARBA" id="ARBA00023239"/>
    </source>
</evidence>
<feature type="domain" description="Tetrapyrrole biosynthesis uroporphyrinogen III synthase" evidence="10">
    <location>
        <begin position="37"/>
        <end position="189"/>
    </location>
</feature>
<evidence type="ECO:0000256" key="5">
    <source>
        <dbReference type="ARBA" id="ARBA00023244"/>
    </source>
</evidence>
<evidence type="ECO:0000256" key="9">
    <source>
        <dbReference type="RuleBase" id="RU366031"/>
    </source>
</evidence>
<dbReference type="InterPro" id="IPR036108">
    <property type="entry name" value="4pyrrol_syn_uPrphyn_synt_sf"/>
</dbReference>
<name>A0ABV7WLI0_9GAMM</name>
<keyword evidence="12" id="KW-1185">Reference proteome</keyword>
<evidence type="ECO:0000256" key="7">
    <source>
        <dbReference type="ARBA" id="ARBA00040167"/>
    </source>
</evidence>
<dbReference type="PANTHER" id="PTHR38042">
    <property type="entry name" value="UROPORPHYRINOGEN-III SYNTHASE, CHLOROPLASTIC"/>
    <property type="match status" value="1"/>
</dbReference>
<dbReference type="InterPro" id="IPR003754">
    <property type="entry name" value="4pyrrol_synth_uPrphyn_synth"/>
</dbReference>
<reference evidence="12" key="1">
    <citation type="journal article" date="2019" name="Int. J. Syst. Evol. Microbiol.">
        <title>The Global Catalogue of Microorganisms (GCM) 10K type strain sequencing project: providing services to taxonomists for standard genome sequencing and annotation.</title>
        <authorList>
            <consortium name="The Broad Institute Genomics Platform"/>
            <consortium name="The Broad Institute Genome Sequencing Center for Infectious Disease"/>
            <person name="Wu L."/>
            <person name="Ma J."/>
        </authorList>
    </citation>
    <scope>NUCLEOTIDE SEQUENCE [LARGE SCALE GENOMIC DNA]</scope>
    <source>
        <strain evidence="12">CECT 8288</strain>
    </source>
</reference>
<sequence length="246" mass="27769">MQVIVPKAKSEWARWQAAIPRWKDSIVWHNPWRLERLPHTEEMKQIWLNIDQFKVVECVSPEAANVLVEQLDHYWPMPPTGVNWLCNGPGTAQVLEAFGLSVRYPESGYTAEDVIAIAAPLMSAHDSILVVKGEGGRNAFKEYFQSTGQKYVETQVYSRSIDKQILKDIKASAQKSDAIWLSSSALGEAMLNDDLNYWRTWAGQFWVSSERLLHWCNENGLTNIALAADASVNGLAAMLHKQQGEL</sequence>
<dbReference type="CDD" id="cd06578">
    <property type="entry name" value="HemD"/>
    <property type="match status" value="1"/>
</dbReference>
<accession>A0ABV7WLI0</accession>
<evidence type="ECO:0000259" key="10">
    <source>
        <dbReference type="Pfam" id="PF02602"/>
    </source>
</evidence>
<comment type="caution">
    <text evidence="11">The sequence shown here is derived from an EMBL/GenBank/DDBJ whole genome shotgun (WGS) entry which is preliminary data.</text>
</comment>
<keyword evidence="5 9" id="KW-0627">Porphyrin biosynthesis</keyword>
<comment type="function">
    <text evidence="6 9">Catalyzes cyclization of the linear tetrapyrrole, hydroxymethylbilane, to the macrocyclic uroporphyrinogen III.</text>
</comment>
<dbReference type="InterPro" id="IPR039793">
    <property type="entry name" value="UROS/Hem4"/>
</dbReference>
<evidence type="ECO:0000256" key="2">
    <source>
        <dbReference type="ARBA" id="ARBA00008133"/>
    </source>
</evidence>
<dbReference type="Pfam" id="PF02602">
    <property type="entry name" value="HEM4"/>
    <property type="match status" value="1"/>
</dbReference>
<dbReference type="PANTHER" id="PTHR38042:SF1">
    <property type="entry name" value="UROPORPHYRINOGEN-III SYNTHASE, CHLOROPLASTIC"/>
    <property type="match status" value="1"/>
</dbReference>
<comment type="pathway">
    <text evidence="1 9">Porphyrin-containing compound metabolism; protoporphyrin-IX biosynthesis; coproporphyrinogen-III from 5-aminolevulinate: step 3/4.</text>
</comment>
<dbReference type="Gene3D" id="3.40.50.10090">
    <property type="match status" value="2"/>
</dbReference>
<dbReference type="Proteomes" id="UP001595710">
    <property type="component" value="Unassembled WGS sequence"/>
</dbReference>
<evidence type="ECO:0000256" key="1">
    <source>
        <dbReference type="ARBA" id="ARBA00004772"/>
    </source>
</evidence>
<keyword evidence="4 9" id="KW-0456">Lyase</keyword>
<dbReference type="RefSeq" id="WP_290280884.1">
    <property type="nucleotide sequence ID" value="NZ_JAUFQI010000001.1"/>
</dbReference>
<dbReference type="EC" id="4.2.1.75" evidence="3 9"/>
<evidence type="ECO:0000313" key="12">
    <source>
        <dbReference type="Proteomes" id="UP001595710"/>
    </source>
</evidence>
<proteinExistence type="inferred from homology"/>
<dbReference type="EMBL" id="JBHRYN010000003">
    <property type="protein sequence ID" value="MFC3700166.1"/>
    <property type="molecule type" value="Genomic_DNA"/>
</dbReference>